<dbReference type="EMBL" id="PDCK01000043">
    <property type="protein sequence ID" value="PRQ32765.1"/>
    <property type="molecule type" value="Genomic_DNA"/>
</dbReference>
<organism evidence="2 3">
    <name type="scientific">Rosa chinensis</name>
    <name type="common">China rose</name>
    <dbReference type="NCBI Taxonomy" id="74649"/>
    <lineage>
        <taxon>Eukaryota</taxon>
        <taxon>Viridiplantae</taxon>
        <taxon>Streptophyta</taxon>
        <taxon>Embryophyta</taxon>
        <taxon>Tracheophyta</taxon>
        <taxon>Spermatophyta</taxon>
        <taxon>Magnoliopsida</taxon>
        <taxon>eudicotyledons</taxon>
        <taxon>Gunneridae</taxon>
        <taxon>Pentapetalae</taxon>
        <taxon>rosids</taxon>
        <taxon>fabids</taxon>
        <taxon>Rosales</taxon>
        <taxon>Rosaceae</taxon>
        <taxon>Rosoideae</taxon>
        <taxon>Rosoideae incertae sedis</taxon>
        <taxon>Rosa</taxon>
    </lineage>
</organism>
<comment type="caution">
    <text evidence="2">The sequence shown here is derived from an EMBL/GenBank/DDBJ whole genome shotgun (WGS) entry which is preliminary data.</text>
</comment>
<feature type="compositionally biased region" description="Basic and acidic residues" evidence="1">
    <location>
        <begin position="20"/>
        <end position="30"/>
    </location>
</feature>
<keyword evidence="3" id="KW-1185">Reference proteome</keyword>
<sequence length="109" mass="12299">MKSQFISMEEREEDATGNVQRDDFPSRRNRTKDITVKKRKKSSQCWLSFEDIPLGEDLIECAKCKKCGAILKCDYSASGICSMLRHHNSCYTSSASNIVSPQSAIRSTN</sequence>
<dbReference type="AlphaFoldDB" id="A0A2P6QF03"/>
<evidence type="ECO:0000313" key="2">
    <source>
        <dbReference type="EMBL" id="PRQ32765.1"/>
    </source>
</evidence>
<evidence type="ECO:0000313" key="3">
    <source>
        <dbReference type="Proteomes" id="UP000238479"/>
    </source>
</evidence>
<feature type="region of interest" description="Disordered" evidence="1">
    <location>
        <begin position="1"/>
        <end position="30"/>
    </location>
</feature>
<evidence type="ECO:0000256" key="1">
    <source>
        <dbReference type="SAM" id="MobiDB-lite"/>
    </source>
</evidence>
<protein>
    <submittedName>
        <fullName evidence="2">Putative transcription factor/ chromatin remodeling BED-type(Zn) family</fullName>
    </submittedName>
</protein>
<name>A0A2P6QF03_ROSCH</name>
<dbReference type="Gramene" id="PRQ32765">
    <property type="protein sequence ID" value="PRQ32765"/>
    <property type="gene ID" value="RchiOBHm_Chr5g0050021"/>
</dbReference>
<dbReference type="Proteomes" id="UP000238479">
    <property type="component" value="Chromosome 5"/>
</dbReference>
<proteinExistence type="predicted"/>
<reference evidence="2 3" key="1">
    <citation type="journal article" date="2018" name="Nat. Genet.">
        <title>The Rosa genome provides new insights in the design of modern roses.</title>
        <authorList>
            <person name="Bendahmane M."/>
        </authorList>
    </citation>
    <scope>NUCLEOTIDE SEQUENCE [LARGE SCALE GENOMIC DNA]</scope>
    <source>
        <strain evidence="3">cv. Old Blush</strain>
    </source>
</reference>
<gene>
    <name evidence="2" type="ORF">RchiOBHm_Chr5g0050021</name>
</gene>
<accession>A0A2P6QF03</accession>